<gene>
    <name evidence="2" type="ORF">MBSD_n1528</name>
</gene>
<sequence>MNRIGLMAAALVLGGLVAGMAGALALTRASQARAGADATHRRADADAVARGRYLVRAMGCNDCHTPGYPERNGEVPESEWLTGNALGWRGAWGTTYPANLRLSLTAMSEDEWVRYAHTFETRPPMPWFNLRHLGDDDLRAIHRFVVSLGPKGERAPAYVPPTETPKGPYVQFPAPPGP</sequence>
<dbReference type="STRING" id="1475481.GCA_000953855_01557"/>
<feature type="region of interest" description="Disordered" evidence="1">
    <location>
        <begin position="155"/>
        <end position="178"/>
    </location>
</feature>
<accession>A0A0K8QMU8</accession>
<evidence type="ECO:0000313" key="3">
    <source>
        <dbReference type="Proteomes" id="UP000253740"/>
    </source>
</evidence>
<evidence type="ECO:0000256" key="1">
    <source>
        <dbReference type="SAM" id="MobiDB-lite"/>
    </source>
</evidence>
<dbReference type="RefSeq" id="WP_201797469.1">
    <property type="nucleotide sequence ID" value="NZ_DF970195.1"/>
</dbReference>
<reference evidence="2" key="1">
    <citation type="submission" date="2015-08" db="EMBL/GenBank/DDBJ databases">
        <title>Complete DNA Sequence of Pseudomonas syringae pv. actinidiae, the Causal Agent of Kiwifruit Canker Disease.</title>
        <authorList>
            <person name="Rikkerink E.H.A."/>
            <person name="Fineran P.C."/>
        </authorList>
    </citation>
    <scope>NUCLEOTIDE SEQUENCE</scope>
    <source>
        <strain evidence="2">SkMP5</strain>
    </source>
</reference>
<name>A0A0K8QMU8_9GAMM</name>
<dbReference type="AlphaFoldDB" id="A0A0K8QMU8"/>
<proteinExistence type="predicted"/>
<protein>
    <submittedName>
        <fullName evidence="2">Cytochrome C</fullName>
    </submittedName>
</protein>
<dbReference type="GO" id="GO:0009055">
    <property type="term" value="F:electron transfer activity"/>
    <property type="evidence" value="ECO:0007669"/>
    <property type="project" value="InterPro"/>
</dbReference>
<dbReference type="EMBL" id="DF970195">
    <property type="protein sequence ID" value="GAP66225.1"/>
    <property type="molecule type" value="Genomic_DNA"/>
</dbReference>
<dbReference type="Proteomes" id="UP000253740">
    <property type="component" value="Unassembled WGS sequence"/>
</dbReference>
<dbReference type="SUPFAM" id="SSF46626">
    <property type="entry name" value="Cytochrome c"/>
    <property type="match status" value="1"/>
</dbReference>
<keyword evidence="3" id="KW-1185">Reference proteome</keyword>
<dbReference type="GO" id="GO:0020037">
    <property type="term" value="F:heme binding"/>
    <property type="evidence" value="ECO:0007669"/>
    <property type="project" value="InterPro"/>
</dbReference>
<organism evidence="2">
    <name type="scientific">Mizugakiibacter sediminis</name>
    <dbReference type="NCBI Taxonomy" id="1475481"/>
    <lineage>
        <taxon>Bacteria</taxon>
        <taxon>Pseudomonadati</taxon>
        <taxon>Pseudomonadota</taxon>
        <taxon>Gammaproteobacteria</taxon>
        <taxon>Lysobacterales</taxon>
        <taxon>Rhodanobacteraceae</taxon>
        <taxon>Mizugakiibacter</taxon>
    </lineage>
</organism>
<dbReference type="InterPro" id="IPR036909">
    <property type="entry name" value="Cyt_c-like_dom_sf"/>
</dbReference>
<dbReference type="Gene3D" id="1.10.760.10">
    <property type="entry name" value="Cytochrome c-like domain"/>
    <property type="match status" value="1"/>
</dbReference>
<evidence type="ECO:0000313" key="2">
    <source>
        <dbReference type="EMBL" id="GAP66225.1"/>
    </source>
</evidence>